<accession>A0ABT9IGN5</accession>
<protein>
    <submittedName>
        <fullName evidence="2">Uncharacterized protein</fullName>
    </submittedName>
</protein>
<sequence>MSGPVGSPEQPEGRGRIGQHVSGAAPAERAEALAALRDESRLVQAAVTTLLDAP</sequence>
<dbReference type="Proteomes" id="UP001233673">
    <property type="component" value="Unassembled WGS sequence"/>
</dbReference>
<reference evidence="3" key="1">
    <citation type="submission" date="2023-05" db="EMBL/GenBank/DDBJ databases">
        <title>Draft genome of Pseudofrankia sp. BMG5.37.</title>
        <authorList>
            <person name="Gtari M."/>
            <person name="Ghodhbane F."/>
            <person name="Sbissi I."/>
        </authorList>
    </citation>
    <scope>NUCLEOTIDE SEQUENCE [LARGE SCALE GENOMIC DNA]</scope>
    <source>
        <strain evidence="3">BMG 814</strain>
    </source>
</reference>
<name>A0ABT9IGN5_9ACTN</name>
<organism evidence="2 3">
    <name type="scientific">Blastococcus carthaginiensis</name>
    <dbReference type="NCBI Taxonomy" id="3050034"/>
    <lineage>
        <taxon>Bacteria</taxon>
        <taxon>Bacillati</taxon>
        <taxon>Actinomycetota</taxon>
        <taxon>Actinomycetes</taxon>
        <taxon>Geodermatophilales</taxon>
        <taxon>Geodermatophilaceae</taxon>
        <taxon>Blastococcus</taxon>
    </lineage>
</organism>
<comment type="caution">
    <text evidence="2">The sequence shown here is derived from an EMBL/GenBank/DDBJ whole genome shotgun (WGS) entry which is preliminary data.</text>
</comment>
<evidence type="ECO:0000313" key="3">
    <source>
        <dbReference type="Proteomes" id="UP001233673"/>
    </source>
</evidence>
<dbReference type="RefSeq" id="WP_306001256.1">
    <property type="nucleotide sequence ID" value="NZ_JASNFN010000029.1"/>
</dbReference>
<evidence type="ECO:0000256" key="1">
    <source>
        <dbReference type="SAM" id="MobiDB-lite"/>
    </source>
</evidence>
<gene>
    <name evidence="2" type="ORF">QOZ88_18875</name>
</gene>
<feature type="region of interest" description="Disordered" evidence="1">
    <location>
        <begin position="1"/>
        <end position="26"/>
    </location>
</feature>
<keyword evidence="3" id="KW-1185">Reference proteome</keyword>
<proteinExistence type="predicted"/>
<dbReference type="EMBL" id="JASNFN010000029">
    <property type="protein sequence ID" value="MDP5184706.1"/>
    <property type="molecule type" value="Genomic_DNA"/>
</dbReference>
<evidence type="ECO:0000313" key="2">
    <source>
        <dbReference type="EMBL" id="MDP5184706.1"/>
    </source>
</evidence>